<accession>A0ACC0NGQ9</accession>
<gene>
    <name evidence="1" type="ORF">RHMOL_Rhmol06G0251000</name>
</gene>
<comment type="caution">
    <text evidence="1">The sequence shown here is derived from an EMBL/GenBank/DDBJ whole genome shotgun (WGS) entry which is preliminary data.</text>
</comment>
<organism evidence="1 2">
    <name type="scientific">Rhododendron molle</name>
    <name type="common">Chinese azalea</name>
    <name type="synonym">Azalea mollis</name>
    <dbReference type="NCBI Taxonomy" id="49168"/>
    <lineage>
        <taxon>Eukaryota</taxon>
        <taxon>Viridiplantae</taxon>
        <taxon>Streptophyta</taxon>
        <taxon>Embryophyta</taxon>
        <taxon>Tracheophyta</taxon>
        <taxon>Spermatophyta</taxon>
        <taxon>Magnoliopsida</taxon>
        <taxon>eudicotyledons</taxon>
        <taxon>Gunneridae</taxon>
        <taxon>Pentapetalae</taxon>
        <taxon>asterids</taxon>
        <taxon>Ericales</taxon>
        <taxon>Ericaceae</taxon>
        <taxon>Ericoideae</taxon>
        <taxon>Rhodoreae</taxon>
        <taxon>Rhododendron</taxon>
    </lineage>
</organism>
<proteinExistence type="predicted"/>
<evidence type="ECO:0000313" key="1">
    <source>
        <dbReference type="EMBL" id="KAI8552239.1"/>
    </source>
</evidence>
<evidence type="ECO:0000313" key="2">
    <source>
        <dbReference type="Proteomes" id="UP001062846"/>
    </source>
</evidence>
<dbReference type="EMBL" id="CM046393">
    <property type="protein sequence ID" value="KAI8552239.1"/>
    <property type="molecule type" value="Genomic_DNA"/>
</dbReference>
<keyword evidence="2" id="KW-1185">Reference proteome</keyword>
<protein>
    <submittedName>
        <fullName evidence="1">Uncharacterized protein</fullName>
    </submittedName>
</protein>
<sequence>MSLCHLLKQNGLEESRNVTLVERVAIFLWILSGETISRHFHAVLLVVLRLHNVLWYHPEAIPANEPDVRWKWFEVQIISSVQLF</sequence>
<dbReference type="Proteomes" id="UP001062846">
    <property type="component" value="Chromosome 6"/>
</dbReference>
<name>A0ACC0NGQ9_RHOML</name>
<reference evidence="1" key="1">
    <citation type="submission" date="2022-02" db="EMBL/GenBank/DDBJ databases">
        <title>Plant Genome Project.</title>
        <authorList>
            <person name="Zhang R.-G."/>
        </authorList>
    </citation>
    <scope>NUCLEOTIDE SEQUENCE</scope>
    <source>
        <strain evidence="1">AT1</strain>
    </source>
</reference>